<keyword evidence="1" id="KW-0812">Transmembrane</keyword>
<dbReference type="Gene3D" id="1.25.40.20">
    <property type="entry name" value="Ankyrin repeat-containing domain"/>
    <property type="match status" value="2"/>
</dbReference>
<dbReference type="InterPro" id="IPR002110">
    <property type="entry name" value="Ankyrin_rpt"/>
</dbReference>
<feature type="transmembrane region" description="Helical" evidence="1">
    <location>
        <begin position="553"/>
        <end position="575"/>
    </location>
</feature>
<dbReference type="Proteomes" id="UP001428341">
    <property type="component" value="Unassembled WGS sequence"/>
</dbReference>
<sequence>MGWGEKGVQGNCAYIYSGEMAKRDFSSNPCSEVGGSFSIQVSEFVESEKSSLTRVLKQPSLHLLSGKKRKLCCSERLLLYKAALKGEMKEIEGLFEKDYRSIICAAITEGHQTVLHVATGAKQTSFVQQLLTFMDPEDLMLQDKNGNTAFCFAAAVGAVDIANLMLKKNPSLLGIRGSKNMPPLYFAALFGQTDTASFLLHKSEKELPTEDRKVIFITSVDTGLYDLALKLLKNDRHLALTHHVKHGTALHMLARNPFPFAGRGGGLLKRLINSILGIMKCSRNIELMNNQALELVKCLWKEINRQQDVDVAEVIRKPTNLLLDAAEVGNFRFLAELIGSYPDFVHELDENGRSIFHIAILNRHMNVFNLIYEQGFNKQLLATYLDSCGNNILHLAAKYRTPSPYRTVSGAALEMQRELLIYKEVEMIVQPSYREMKNYDGKTPRELFTVEHLELLRREEQWMKNRASASIIVATLVATMAFAAAFIVPGGKDDKTRLPIHLRENWFQVFAISDAIAFSCSVISVAFFLSILTSQFAEDDFLRSLPLKLLGGLSVLFVSIVFVLVAFFSTLFLAYDHGVNWIVVPSGLVSFVPTVVIALLQVPVLKDIFCSTCCPSLAM</sequence>
<dbReference type="Pfam" id="PF12796">
    <property type="entry name" value="Ank_2"/>
    <property type="match status" value="1"/>
</dbReference>
<gene>
    <name evidence="3" type="ORF">WN944_006945</name>
</gene>
<evidence type="ECO:0000256" key="1">
    <source>
        <dbReference type="SAM" id="Phobius"/>
    </source>
</evidence>
<dbReference type="Pfam" id="PF13962">
    <property type="entry name" value="PGG"/>
    <property type="match status" value="1"/>
</dbReference>
<evidence type="ECO:0000259" key="2">
    <source>
        <dbReference type="Pfam" id="PF13962"/>
    </source>
</evidence>
<feature type="transmembrane region" description="Helical" evidence="1">
    <location>
        <begin position="581"/>
        <end position="600"/>
    </location>
</feature>
<comment type="caution">
    <text evidence="3">The sequence shown here is derived from an EMBL/GenBank/DDBJ whole genome shotgun (WGS) entry which is preliminary data.</text>
</comment>
<accession>A0AAP0MML0</accession>
<proteinExistence type="predicted"/>
<evidence type="ECO:0000313" key="3">
    <source>
        <dbReference type="EMBL" id="KAK9214943.1"/>
    </source>
</evidence>
<keyword evidence="1" id="KW-1133">Transmembrane helix</keyword>
<organism evidence="3 4">
    <name type="scientific">Citrus x changshan-huyou</name>
    <dbReference type="NCBI Taxonomy" id="2935761"/>
    <lineage>
        <taxon>Eukaryota</taxon>
        <taxon>Viridiplantae</taxon>
        <taxon>Streptophyta</taxon>
        <taxon>Embryophyta</taxon>
        <taxon>Tracheophyta</taxon>
        <taxon>Spermatophyta</taxon>
        <taxon>Magnoliopsida</taxon>
        <taxon>eudicotyledons</taxon>
        <taxon>Gunneridae</taxon>
        <taxon>Pentapetalae</taxon>
        <taxon>rosids</taxon>
        <taxon>malvids</taxon>
        <taxon>Sapindales</taxon>
        <taxon>Rutaceae</taxon>
        <taxon>Aurantioideae</taxon>
        <taxon>Citrus</taxon>
    </lineage>
</organism>
<dbReference type="SMART" id="SM00248">
    <property type="entry name" value="ANK"/>
    <property type="match status" value="5"/>
</dbReference>
<keyword evidence="4" id="KW-1185">Reference proteome</keyword>
<dbReference type="PANTHER" id="PTHR24177:SF356">
    <property type="entry name" value="ANKYRIN REPEAT PLANT-LIKE PROTEIN"/>
    <property type="match status" value="1"/>
</dbReference>
<evidence type="ECO:0000313" key="4">
    <source>
        <dbReference type="Proteomes" id="UP001428341"/>
    </source>
</evidence>
<dbReference type="AlphaFoldDB" id="A0AAP0MML0"/>
<reference evidence="3 4" key="1">
    <citation type="submission" date="2024-05" db="EMBL/GenBank/DDBJ databases">
        <title>Haplotype-resolved chromosome-level genome assembly of Huyou (Citrus changshanensis).</title>
        <authorList>
            <person name="Miao C."/>
            <person name="Chen W."/>
            <person name="Wu Y."/>
            <person name="Wang L."/>
            <person name="Zhao S."/>
            <person name="Grierson D."/>
            <person name="Xu C."/>
            <person name="Chen K."/>
        </authorList>
    </citation>
    <scope>NUCLEOTIDE SEQUENCE [LARGE SCALE GENOMIC DNA]</scope>
    <source>
        <strain evidence="3">01-14</strain>
        <tissue evidence="3">Leaf</tissue>
    </source>
</reference>
<feature type="transmembrane region" description="Helical" evidence="1">
    <location>
        <begin position="507"/>
        <end position="532"/>
    </location>
</feature>
<dbReference type="EMBL" id="JBCGBO010000003">
    <property type="protein sequence ID" value="KAK9214943.1"/>
    <property type="molecule type" value="Genomic_DNA"/>
</dbReference>
<feature type="domain" description="PGG" evidence="2">
    <location>
        <begin position="461"/>
        <end position="573"/>
    </location>
</feature>
<dbReference type="SUPFAM" id="SSF48403">
    <property type="entry name" value="Ankyrin repeat"/>
    <property type="match status" value="1"/>
</dbReference>
<dbReference type="InterPro" id="IPR026961">
    <property type="entry name" value="PGG_dom"/>
</dbReference>
<dbReference type="InterPro" id="IPR036770">
    <property type="entry name" value="Ankyrin_rpt-contain_sf"/>
</dbReference>
<name>A0AAP0MML0_9ROSI</name>
<keyword evidence="1" id="KW-0472">Membrane</keyword>
<protein>
    <recommendedName>
        <fullName evidence="2">PGG domain-containing protein</fullName>
    </recommendedName>
</protein>
<dbReference type="GO" id="GO:0016020">
    <property type="term" value="C:membrane"/>
    <property type="evidence" value="ECO:0007669"/>
    <property type="project" value="TreeGrafter"/>
</dbReference>
<dbReference type="PANTHER" id="PTHR24177">
    <property type="entry name" value="CASKIN"/>
    <property type="match status" value="1"/>
</dbReference>
<feature type="transmembrane region" description="Helical" evidence="1">
    <location>
        <begin position="467"/>
        <end position="487"/>
    </location>
</feature>